<dbReference type="AlphaFoldDB" id="A0A6B3C9Q0"/>
<reference evidence="1" key="1">
    <citation type="submission" date="2020-01" db="EMBL/GenBank/DDBJ databases">
        <title>Insect and environment-associated Actinomycetes.</title>
        <authorList>
            <person name="Currrie C."/>
            <person name="Chevrette M."/>
            <person name="Carlson C."/>
            <person name="Stubbendieck R."/>
            <person name="Wendt-Pienkowski E."/>
        </authorList>
    </citation>
    <scope>NUCLEOTIDE SEQUENCE</scope>
    <source>
        <strain evidence="1">SID12501</strain>
    </source>
</reference>
<gene>
    <name evidence="1" type="ORF">G3I71_47385</name>
</gene>
<feature type="non-terminal residue" evidence="1">
    <location>
        <position position="1"/>
    </location>
</feature>
<name>A0A6B3C9Q0_9ACTN</name>
<comment type="caution">
    <text evidence="1">The sequence shown here is derived from an EMBL/GenBank/DDBJ whole genome shotgun (WGS) entry which is preliminary data.</text>
</comment>
<evidence type="ECO:0000313" key="1">
    <source>
        <dbReference type="EMBL" id="NEC93186.1"/>
    </source>
</evidence>
<dbReference type="InterPro" id="IPR036520">
    <property type="entry name" value="UPF0759_sf"/>
</dbReference>
<sequence length="40" mass="4291">DRPRDVHVYFDNDVKVRAPFDAAALAARLAGRGLGVPAGR</sequence>
<dbReference type="SUPFAM" id="SSF117396">
    <property type="entry name" value="TM1631-like"/>
    <property type="match status" value="1"/>
</dbReference>
<dbReference type="EMBL" id="JAAGLU010000582">
    <property type="protein sequence ID" value="NEC93186.1"/>
    <property type="molecule type" value="Genomic_DNA"/>
</dbReference>
<organism evidence="1">
    <name type="scientific">Streptomyces sp. SID12501</name>
    <dbReference type="NCBI Taxonomy" id="2706042"/>
    <lineage>
        <taxon>Bacteria</taxon>
        <taxon>Bacillati</taxon>
        <taxon>Actinomycetota</taxon>
        <taxon>Actinomycetes</taxon>
        <taxon>Kitasatosporales</taxon>
        <taxon>Streptomycetaceae</taxon>
        <taxon>Streptomyces</taxon>
    </lineage>
</organism>
<accession>A0A6B3C9Q0</accession>
<proteinExistence type="predicted"/>
<protein>
    <submittedName>
        <fullName evidence="1">DUF72 domain-containing protein</fullName>
    </submittedName>
</protein>